<dbReference type="AlphaFoldDB" id="X1EFJ5"/>
<dbReference type="GO" id="GO:0005524">
    <property type="term" value="F:ATP binding"/>
    <property type="evidence" value="ECO:0007669"/>
    <property type="project" value="InterPro"/>
</dbReference>
<proteinExistence type="predicted"/>
<dbReference type="Gene3D" id="3.40.50.10810">
    <property type="entry name" value="Tandem AAA-ATPase domain"/>
    <property type="match status" value="1"/>
</dbReference>
<comment type="caution">
    <text evidence="2">The sequence shown here is derived from an EMBL/GenBank/DDBJ whole genome shotgun (WGS) entry which is preliminary data.</text>
</comment>
<dbReference type="InterPro" id="IPR027417">
    <property type="entry name" value="P-loop_NTPase"/>
</dbReference>
<evidence type="ECO:0000259" key="1">
    <source>
        <dbReference type="PROSITE" id="PS51192"/>
    </source>
</evidence>
<dbReference type="InterPro" id="IPR000330">
    <property type="entry name" value="SNF2_N"/>
</dbReference>
<gene>
    <name evidence="2" type="ORF">S03H2_25099</name>
</gene>
<dbReference type="EMBL" id="BARU01014109">
    <property type="protein sequence ID" value="GAH31397.1"/>
    <property type="molecule type" value="Genomic_DNA"/>
</dbReference>
<sequence>RECFRLPFDILRIDFQDSAMAWETHHRVVASIDTIKQARRMERLLAGPNWDLVVIDEAHHLTRKRYGRRIQTTLNYRLAESIRSHTRDLLFLTATPHQGDAFRFWSVIQLLDDSLFESPEAMLDHRGLLNRVMVRRIKREVTYADGTPVFMRRQVISERFQLAARERAFYE</sequence>
<evidence type="ECO:0000313" key="2">
    <source>
        <dbReference type="EMBL" id="GAH31397.1"/>
    </source>
</evidence>
<dbReference type="InterPro" id="IPR014001">
    <property type="entry name" value="Helicase_ATP-bd"/>
</dbReference>
<dbReference type="Pfam" id="PF00176">
    <property type="entry name" value="SNF2-rel_dom"/>
    <property type="match status" value="1"/>
</dbReference>
<dbReference type="InterPro" id="IPR038718">
    <property type="entry name" value="SNF2-like_sf"/>
</dbReference>
<dbReference type="PROSITE" id="PS51192">
    <property type="entry name" value="HELICASE_ATP_BIND_1"/>
    <property type="match status" value="1"/>
</dbReference>
<accession>X1EFJ5</accession>
<dbReference type="SUPFAM" id="SSF52540">
    <property type="entry name" value="P-loop containing nucleoside triphosphate hydrolases"/>
    <property type="match status" value="1"/>
</dbReference>
<organism evidence="2">
    <name type="scientific">marine sediment metagenome</name>
    <dbReference type="NCBI Taxonomy" id="412755"/>
    <lineage>
        <taxon>unclassified sequences</taxon>
        <taxon>metagenomes</taxon>
        <taxon>ecological metagenomes</taxon>
    </lineage>
</organism>
<feature type="domain" description="Helicase ATP-binding" evidence="1">
    <location>
        <begin position="1"/>
        <end position="114"/>
    </location>
</feature>
<feature type="non-terminal residue" evidence="2">
    <location>
        <position position="1"/>
    </location>
</feature>
<reference evidence="2" key="1">
    <citation type="journal article" date="2014" name="Front. Microbiol.">
        <title>High frequency of phylogenetically diverse reductive dehalogenase-homologous genes in deep subseafloor sedimentary metagenomes.</title>
        <authorList>
            <person name="Kawai M."/>
            <person name="Futagami T."/>
            <person name="Toyoda A."/>
            <person name="Takaki Y."/>
            <person name="Nishi S."/>
            <person name="Hori S."/>
            <person name="Arai W."/>
            <person name="Tsubouchi T."/>
            <person name="Morono Y."/>
            <person name="Uchiyama I."/>
            <person name="Ito T."/>
            <person name="Fujiyama A."/>
            <person name="Inagaki F."/>
            <person name="Takami H."/>
        </authorList>
    </citation>
    <scope>NUCLEOTIDE SEQUENCE</scope>
    <source>
        <strain evidence="2">Expedition CK06-06</strain>
    </source>
</reference>
<name>X1EFJ5_9ZZZZ</name>
<feature type="non-terminal residue" evidence="2">
    <location>
        <position position="171"/>
    </location>
</feature>
<protein>
    <recommendedName>
        <fullName evidence="1">Helicase ATP-binding domain-containing protein</fullName>
    </recommendedName>
</protein>